<dbReference type="PANTHER" id="PTHR11069">
    <property type="entry name" value="GLUCOSYLCERAMIDASE"/>
    <property type="match status" value="1"/>
</dbReference>
<dbReference type="Gene3D" id="2.60.40.1180">
    <property type="entry name" value="Golgi alpha-mannosidase II"/>
    <property type="match status" value="1"/>
</dbReference>
<evidence type="ECO:0000256" key="1">
    <source>
        <dbReference type="ARBA" id="ARBA00022729"/>
    </source>
</evidence>
<accession>A0ABQ9IXB7</accession>
<keyword evidence="5" id="KW-1185">Reference proteome</keyword>
<evidence type="ECO:0000259" key="3">
    <source>
        <dbReference type="Pfam" id="PF17189"/>
    </source>
</evidence>
<protein>
    <recommendedName>
        <fullName evidence="3">Glycosyl hydrolase family 30 beta sandwich domain-containing protein</fullName>
    </recommendedName>
</protein>
<keyword evidence="1" id="KW-0732">Signal</keyword>
<gene>
    <name evidence="4" type="ORF">NQ317_006269</name>
</gene>
<evidence type="ECO:0000256" key="2">
    <source>
        <dbReference type="ARBA" id="ARBA00022801"/>
    </source>
</evidence>
<name>A0ABQ9IXB7_9CUCU</name>
<proteinExistence type="predicted"/>
<dbReference type="PANTHER" id="PTHR11069:SF23">
    <property type="entry name" value="LYSOSOMAL ACID GLUCOSYLCERAMIDASE"/>
    <property type="match status" value="1"/>
</dbReference>
<reference evidence="4" key="1">
    <citation type="journal article" date="2023" name="Insect Mol. Biol.">
        <title>Genome sequencing provides insights into the evolution of gene families encoding plant cell wall-degrading enzymes in longhorned beetles.</title>
        <authorList>
            <person name="Shin N.R."/>
            <person name="Okamura Y."/>
            <person name="Kirsch R."/>
            <person name="Pauchet Y."/>
        </authorList>
    </citation>
    <scope>NUCLEOTIDE SEQUENCE</scope>
    <source>
        <strain evidence="4">MMC_N1</strain>
    </source>
</reference>
<keyword evidence="2" id="KW-0378">Hydrolase</keyword>
<dbReference type="InterPro" id="IPR033452">
    <property type="entry name" value="GH30_C"/>
</dbReference>
<comment type="caution">
    <text evidence="4">The sequence shown here is derived from an EMBL/GenBank/DDBJ whole genome shotgun (WGS) entry which is preliminary data.</text>
</comment>
<dbReference type="InterPro" id="IPR001139">
    <property type="entry name" value="Glyco_hydro_30"/>
</dbReference>
<sequence>MFYILGHFSKFVKPGSVRLTTSIDENQNALRALAFLRPDNVTALVIFNSDSSNITVNVEDDSNTVAQFMVEGDSINTLLYIKN</sequence>
<dbReference type="Gene3D" id="3.20.20.80">
    <property type="entry name" value="Glycosidases"/>
    <property type="match status" value="1"/>
</dbReference>
<dbReference type="EMBL" id="JAPWTJ010002059">
    <property type="protein sequence ID" value="KAJ8968115.1"/>
    <property type="molecule type" value="Genomic_DNA"/>
</dbReference>
<feature type="domain" description="Glycosyl hydrolase family 30 beta sandwich" evidence="3">
    <location>
        <begin position="15"/>
        <end position="78"/>
    </location>
</feature>
<organism evidence="4 5">
    <name type="scientific">Molorchus minor</name>
    <dbReference type="NCBI Taxonomy" id="1323400"/>
    <lineage>
        <taxon>Eukaryota</taxon>
        <taxon>Metazoa</taxon>
        <taxon>Ecdysozoa</taxon>
        <taxon>Arthropoda</taxon>
        <taxon>Hexapoda</taxon>
        <taxon>Insecta</taxon>
        <taxon>Pterygota</taxon>
        <taxon>Neoptera</taxon>
        <taxon>Endopterygota</taxon>
        <taxon>Coleoptera</taxon>
        <taxon>Polyphaga</taxon>
        <taxon>Cucujiformia</taxon>
        <taxon>Chrysomeloidea</taxon>
        <taxon>Cerambycidae</taxon>
        <taxon>Lamiinae</taxon>
        <taxon>Monochamini</taxon>
        <taxon>Molorchus</taxon>
    </lineage>
</organism>
<evidence type="ECO:0000313" key="4">
    <source>
        <dbReference type="EMBL" id="KAJ8968115.1"/>
    </source>
</evidence>
<dbReference type="Pfam" id="PF17189">
    <property type="entry name" value="Glyco_hydro_30C"/>
    <property type="match status" value="1"/>
</dbReference>
<evidence type="ECO:0000313" key="5">
    <source>
        <dbReference type="Proteomes" id="UP001162164"/>
    </source>
</evidence>
<dbReference type="Proteomes" id="UP001162164">
    <property type="component" value="Unassembled WGS sequence"/>
</dbReference>
<dbReference type="InterPro" id="IPR013780">
    <property type="entry name" value="Glyco_hydro_b"/>
</dbReference>